<feature type="region of interest" description="Disordered" evidence="1">
    <location>
        <begin position="73"/>
        <end position="179"/>
    </location>
</feature>
<dbReference type="AlphaFoldDB" id="A0A0J9XKW7"/>
<dbReference type="EMBL" id="CCBN010000026">
    <property type="protein sequence ID" value="CDO57838.1"/>
    <property type="molecule type" value="Genomic_DNA"/>
</dbReference>
<evidence type="ECO:0000256" key="1">
    <source>
        <dbReference type="SAM" id="MobiDB-lite"/>
    </source>
</evidence>
<feature type="compositionally biased region" description="Low complexity" evidence="1">
    <location>
        <begin position="213"/>
        <end position="237"/>
    </location>
</feature>
<evidence type="ECO:0000313" key="2">
    <source>
        <dbReference type="EMBL" id="CDO57838.1"/>
    </source>
</evidence>
<accession>A0A0J9XKW7</accession>
<feature type="region of interest" description="Disordered" evidence="1">
    <location>
        <begin position="561"/>
        <end position="595"/>
    </location>
</feature>
<feature type="compositionally biased region" description="Low complexity" evidence="1">
    <location>
        <begin position="156"/>
        <end position="165"/>
    </location>
</feature>
<evidence type="ECO:0000313" key="3">
    <source>
        <dbReference type="Proteomes" id="UP000242525"/>
    </source>
</evidence>
<feature type="compositionally biased region" description="Low complexity" evidence="1">
    <location>
        <begin position="73"/>
        <end position="97"/>
    </location>
</feature>
<feature type="compositionally biased region" description="Pro residues" evidence="1">
    <location>
        <begin position="142"/>
        <end position="155"/>
    </location>
</feature>
<dbReference type="Proteomes" id="UP000242525">
    <property type="component" value="Unassembled WGS sequence"/>
</dbReference>
<feature type="compositionally biased region" description="Polar residues" evidence="1">
    <location>
        <begin position="585"/>
        <end position="595"/>
    </location>
</feature>
<feature type="region of interest" description="Disordered" evidence="1">
    <location>
        <begin position="1"/>
        <end position="28"/>
    </location>
</feature>
<organism evidence="2 3">
    <name type="scientific">Geotrichum candidum</name>
    <name type="common">Oospora lactis</name>
    <name type="synonym">Dipodascus geotrichum</name>
    <dbReference type="NCBI Taxonomy" id="1173061"/>
    <lineage>
        <taxon>Eukaryota</taxon>
        <taxon>Fungi</taxon>
        <taxon>Dikarya</taxon>
        <taxon>Ascomycota</taxon>
        <taxon>Saccharomycotina</taxon>
        <taxon>Dipodascomycetes</taxon>
        <taxon>Dipodascales</taxon>
        <taxon>Dipodascaceae</taxon>
        <taxon>Geotrichum</taxon>
    </lineage>
</organism>
<feature type="region of interest" description="Disordered" evidence="1">
    <location>
        <begin position="213"/>
        <end position="261"/>
    </location>
</feature>
<feature type="region of interest" description="Disordered" evidence="1">
    <location>
        <begin position="498"/>
        <end position="520"/>
    </location>
</feature>
<feature type="compositionally biased region" description="Polar residues" evidence="1">
    <location>
        <begin position="245"/>
        <end position="261"/>
    </location>
</feature>
<sequence length="688" mass="75122">MVMFETIQESASEVSLPNSSPKLPRSPSFRSSAIRSIAMGAAANDLRQHHNYIRRKPVGSIDLGRLAAANRPSLLPTPVTLPTSSSGNSLSSYTSHSSRSRNETKNGTGGISSRGGASTSSNISGLRRSNSAIVNQRNNAPNPLPNSPPNSPPKSPLKLSLKSSPKSPPTEKASFQFPASTGGFYETKNYRHINPNASAKSFSSRRPLSYIINNNNNNNDNNNSYKNYANNNISSSNTEDHGDNNRSQPSRRPTHGYSQSFSYGSTNSIAVGVPSFELSQNNGTSSESTTPRYSLDNSSGVDAGWRWKYHITPHRQGDMFMTTNPDAAHIEQPVAPSYFVSVARTAPDGGRGFSLSFIDPVKRFCEVVVTRQFRGDRDFFEVLLYKKMESFDFGFGDISGSSTGSSSSIVGGGRGLSGEENARLSRQVSALTDGALLVSSERTELTWKGCAFLRTDEQKQQKRSPPLISSSGGSSNKIAREYVLQDDWRRTWVVGTKKPQVPKHQSQHYDFENEDDENDEFPNFNHLANKLLASRQPKSDVYFSLQGGTENGDRLISVLQRNESSSGESRSKKHSRSGSYDENARNGSNKSITPNDFGTLSVLEKVSQNIWPLPIALSVAVSYALHLDHGSSHPRLNSSYTAKNGSGRTPGCLGGSTHEGGNSVTEKFKRLGRKYKEGRLQVFYGNAL</sequence>
<protein>
    <submittedName>
        <fullName evidence="2">Uncharacterized protein</fullName>
    </submittedName>
</protein>
<name>A0A0J9XKW7_GEOCN</name>
<keyword evidence="3" id="KW-1185">Reference proteome</keyword>
<feature type="compositionally biased region" description="Polar residues" evidence="1">
    <location>
        <begin position="7"/>
        <end position="21"/>
    </location>
</feature>
<gene>
    <name evidence="2" type="ORF">BN980_GECA26s00219g</name>
</gene>
<comment type="caution">
    <text evidence="2">The sequence shown here is derived from an EMBL/GenBank/DDBJ whole genome shotgun (WGS) entry which is preliminary data.</text>
</comment>
<proteinExistence type="predicted"/>
<feature type="compositionally biased region" description="Polar residues" evidence="1">
    <location>
        <begin position="115"/>
        <end position="140"/>
    </location>
</feature>
<reference evidence="2" key="1">
    <citation type="submission" date="2014-03" db="EMBL/GenBank/DDBJ databases">
        <authorList>
            <person name="Casaregola S."/>
        </authorList>
    </citation>
    <scope>NUCLEOTIDE SEQUENCE [LARGE SCALE GENOMIC DNA]</scope>
    <source>
        <strain evidence="2">CLIB 918</strain>
    </source>
</reference>